<evidence type="ECO:0000313" key="5">
    <source>
        <dbReference type="EMBL" id="KAJ4760747.1"/>
    </source>
</evidence>
<sequence>MEVHPNSFRYSLWPLFFFHLQRSPFPPPNYVHWTETPTSHLFTADLPGSLCLKKEEIRVELEDSKYMVIRTELCDAGTGTEEEAAERIRRKSFNRKFRLPVRVDMDGITVQYEDGVLTVTVPRLFRRPQIDCTGLHQTCKPLAPAA</sequence>
<dbReference type="InterPro" id="IPR008978">
    <property type="entry name" value="HSP20-like_chaperone"/>
</dbReference>
<protein>
    <recommendedName>
        <fullName evidence="4">SHSP domain-containing protein</fullName>
    </recommendedName>
</protein>
<dbReference type="SUPFAM" id="SSF49764">
    <property type="entry name" value="HSP20-like chaperones"/>
    <property type="match status" value="1"/>
</dbReference>
<keyword evidence="6" id="KW-1185">Reference proteome</keyword>
<evidence type="ECO:0000259" key="4">
    <source>
        <dbReference type="PROSITE" id="PS01031"/>
    </source>
</evidence>
<dbReference type="InterPro" id="IPR002068">
    <property type="entry name" value="A-crystallin/Hsp20_dom"/>
</dbReference>
<dbReference type="PROSITE" id="PS01031">
    <property type="entry name" value="SHSP"/>
    <property type="match status" value="1"/>
</dbReference>
<comment type="similarity">
    <text evidence="2 3">Belongs to the small heat shock protein (HSP20) family.</text>
</comment>
<evidence type="ECO:0000256" key="3">
    <source>
        <dbReference type="RuleBase" id="RU003616"/>
    </source>
</evidence>
<organism evidence="5 6">
    <name type="scientific">Rhynchospora pubera</name>
    <dbReference type="NCBI Taxonomy" id="906938"/>
    <lineage>
        <taxon>Eukaryota</taxon>
        <taxon>Viridiplantae</taxon>
        <taxon>Streptophyta</taxon>
        <taxon>Embryophyta</taxon>
        <taxon>Tracheophyta</taxon>
        <taxon>Spermatophyta</taxon>
        <taxon>Magnoliopsida</taxon>
        <taxon>Liliopsida</taxon>
        <taxon>Poales</taxon>
        <taxon>Cyperaceae</taxon>
        <taxon>Cyperoideae</taxon>
        <taxon>Rhynchosporeae</taxon>
        <taxon>Rhynchospora</taxon>
    </lineage>
</organism>
<dbReference type="Pfam" id="PF00011">
    <property type="entry name" value="HSP20"/>
    <property type="match status" value="1"/>
</dbReference>
<evidence type="ECO:0000256" key="2">
    <source>
        <dbReference type="PROSITE-ProRule" id="PRU00285"/>
    </source>
</evidence>
<dbReference type="PANTHER" id="PTHR11527">
    <property type="entry name" value="HEAT-SHOCK PROTEIN 20 FAMILY MEMBER"/>
    <property type="match status" value="1"/>
</dbReference>
<keyword evidence="1" id="KW-0346">Stress response</keyword>
<evidence type="ECO:0000313" key="6">
    <source>
        <dbReference type="Proteomes" id="UP001140206"/>
    </source>
</evidence>
<dbReference type="EMBL" id="JAMFTS010000004">
    <property type="protein sequence ID" value="KAJ4760747.1"/>
    <property type="molecule type" value="Genomic_DNA"/>
</dbReference>
<evidence type="ECO:0000256" key="1">
    <source>
        <dbReference type="ARBA" id="ARBA00023016"/>
    </source>
</evidence>
<gene>
    <name evidence="5" type="ORF">LUZ62_071122</name>
</gene>
<proteinExistence type="inferred from homology"/>
<reference evidence="5" key="1">
    <citation type="submission" date="2022-08" db="EMBL/GenBank/DDBJ databases">
        <authorList>
            <person name="Marques A."/>
        </authorList>
    </citation>
    <scope>NUCLEOTIDE SEQUENCE</scope>
    <source>
        <strain evidence="5">RhyPub2mFocal</strain>
        <tissue evidence="5">Leaves</tissue>
    </source>
</reference>
<dbReference type="InterPro" id="IPR031107">
    <property type="entry name" value="Small_HSP"/>
</dbReference>
<comment type="caution">
    <text evidence="5">The sequence shown here is derived from an EMBL/GenBank/DDBJ whole genome shotgun (WGS) entry which is preliminary data.</text>
</comment>
<name>A0AAV8CXW6_9POAL</name>
<dbReference type="Gene3D" id="2.60.40.790">
    <property type="match status" value="1"/>
</dbReference>
<dbReference type="AlphaFoldDB" id="A0AAV8CXW6"/>
<accession>A0AAV8CXW6</accession>
<dbReference type="Proteomes" id="UP001140206">
    <property type="component" value="Chromosome 4"/>
</dbReference>
<feature type="domain" description="SHSP" evidence="4">
    <location>
        <begin position="20"/>
        <end position="138"/>
    </location>
</feature>